<dbReference type="SUPFAM" id="SSF88713">
    <property type="entry name" value="Glycoside hydrolase/deacetylase"/>
    <property type="match status" value="1"/>
</dbReference>
<evidence type="ECO:0008006" key="2">
    <source>
        <dbReference type="Google" id="ProtNLM"/>
    </source>
</evidence>
<name>A0A382IQB5_9ZZZZ</name>
<dbReference type="EMBL" id="UINC01068318">
    <property type="protein sequence ID" value="SVC00861.1"/>
    <property type="molecule type" value="Genomic_DNA"/>
</dbReference>
<proteinExistence type="predicted"/>
<dbReference type="AlphaFoldDB" id="A0A382IQB5"/>
<gene>
    <name evidence="1" type="ORF">METZ01_LOCUS253715</name>
</gene>
<evidence type="ECO:0000313" key="1">
    <source>
        <dbReference type="EMBL" id="SVC00861.1"/>
    </source>
</evidence>
<dbReference type="Gene3D" id="3.20.20.370">
    <property type="entry name" value="Glycoside hydrolase/deacetylase"/>
    <property type="match status" value="1"/>
</dbReference>
<organism evidence="1">
    <name type="scientific">marine metagenome</name>
    <dbReference type="NCBI Taxonomy" id="408172"/>
    <lineage>
        <taxon>unclassified sequences</taxon>
        <taxon>metagenomes</taxon>
        <taxon>ecological metagenomes</taxon>
    </lineage>
</organism>
<reference evidence="1" key="1">
    <citation type="submission" date="2018-05" db="EMBL/GenBank/DDBJ databases">
        <authorList>
            <person name="Lanie J.A."/>
            <person name="Ng W.-L."/>
            <person name="Kazmierczak K.M."/>
            <person name="Andrzejewski T.M."/>
            <person name="Davidsen T.M."/>
            <person name="Wayne K.J."/>
            <person name="Tettelin H."/>
            <person name="Glass J.I."/>
            <person name="Rusch D."/>
            <person name="Podicherti R."/>
            <person name="Tsui H.-C.T."/>
            <person name="Winkler M.E."/>
        </authorList>
    </citation>
    <scope>NUCLEOTIDE SEQUENCE</scope>
</reference>
<accession>A0A382IQB5</accession>
<protein>
    <recommendedName>
        <fullName evidence="2">NodB homology domain-containing protein</fullName>
    </recommendedName>
</protein>
<sequence>MPGGNRLAVIPTINLEFWDLIKDTKQAYYAGGPPILPDALPGDVPDFPNFSWREYGQRVGVWRMFREFDRAEVAPSCTVNAKLIEERWPIVEAVVERDWELVAHNYEQGDLLTNYAHNPAEERELIERSLSIYEKAIGRKAKGWLSCSLRGTLNTCEILADNGLIFFCDLMNDDQPYLINTPKGNIVATPYSIEVNDFTFFTRRGLDTDGAVKLLIEQFDVLYEEAAEAGLVMNIGLHPHVAGVPHRIRALREFLSYAKGFDDVWWPTRQELAEWYLSCHEKHIPQSGT</sequence>
<dbReference type="PANTHER" id="PTHR43123:SF4">
    <property type="entry name" value="POLYSACCHARIDE DEACETYLASE"/>
    <property type="match status" value="1"/>
</dbReference>
<dbReference type="PANTHER" id="PTHR43123">
    <property type="entry name" value="POLYSACCHARIDE DEACETYLASE-RELATED"/>
    <property type="match status" value="1"/>
</dbReference>
<dbReference type="GO" id="GO:0005975">
    <property type="term" value="P:carbohydrate metabolic process"/>
    <property type="evidence" value="ECO:0007669"/>
    <property type="project" value="InterPro"/>
</dbReference>
<dbReference type="InterPro" id="IPR011330">
    <property type="entry name" value="Glyco_hydro/deAcase_b/a-brl"/>
</dbReference>